<feature type="compositionally biased region" description="Basic and acidic residues" evidence="1">
    <location>
        <begin position="24"/>
        <end position="52"/>
    </location>
</feature>
<dbReference type="AlphaFoldDB" id="A0A4D4KV95"/>
<name>A0A4D4KV95_STRVO</name>
<reference evidence="2 3" key="1">
    <citation type="journal article" date="2020" name="Int. J. Syst. Evol. Microbiol.">
        <title>Reclassification of Streptomyces castelarensis and Streptomyces sporoclivatus as later heterotypic synonyms of Streptomyces antimycoticus.</title>
        <authorList>
            <person name="Komaki H."/>
            <person name="Tamura T."/>
        </authorList>
    </citation>
    <scope>NUCLEOTIDE SEQUENCE [LARGE SCALE GENOMIC DNA]</scope>
    <source>
        <strain evidence="2 3">NBRC 13459</strain>
    </source>
</reference>
<evidence type="ECO:0000313" key="3">
    <source>
        <dbReference type="Proteomes" id="UP000301309"/>
    </source>
</evidence>
<dbReference type="EMBL" id="BJHW01000001">
    <property type="protein sequence ID" value="GDY53231.1"/>
    <property type="molecule type" value="Genomic_DNA"/>
</dbReference>
<organism evidence="2 3">
    <name type="scientific">Streptomyces violaceusniger</name>
    <dbReference type="NCBI Taxonomy" id="68280"/>
    <lineage>
        <taxon>Bacteria</taxon>
        <taxon>Bacillati</taxon>
        <taxon>Actinomycetota</taxon>
        <taxon>Actinomycetes</taxon>
        <taxon>Kitasatosporales</taxon>
        <taxon>Streptomycetaceae</taxon>
        <taxon>Streptomyces</taxon>
        <taxon>Streptomyces violaceusniger group</taxon>
    </lineage>
</organism>
<protein>
    <submittedName>
        <fullName evidence="2">Uncharacterized protein</fullName>
    </submittedName>
</protein>
<accession>A0A4D4KV95</accession>
<gene>
    <name evidence="2" type="ORF">SVIO_038540</name>
</gene>
<feature type="region of interest" description="Disordered" evidence="1">
    <location>
        <begin position="1"/>
        <end position="61"/>
    </location>
</feature>
<sequence>MRDIGTPDRERGKRAVGSGPWEAAADRGKAQRKDATEKGNKRLRPPVRENGRNHFVPSRYKAGPLCARGWGPWSVFGGS</sequence>
<dbReference type="Proteomes" id="UP000301309">
    <property type="component" value="Unassembled WGS sequence"/>
</dbReference>
<proteinExistence type="predicted"/>
<comment type="caution">
    <text evidence="2">The sequence shown here is derived from an EMBL/GenBank/DDBJ whole genome shotgun (WGS) entry which is preliminary data.</text>
</comment>
<evidence type="ECO:0000313" key="2">
    <source>
        <dbReference type="EMBL" id="GDY53231.1"/>
    </source>
</evidence>
<feature type="compositionally biased region" description="Basic and acidic residues" evidence="1">
    <location>
        <begin position="1"/>
        <end position="13"/>
    </location>
</feature>
<evidence type="ECO:0000256" key="1">
    <source>
        <dbReference type="SAM" id="MobiDB-lite"/>
    </source>
</evidence>
<keyword evidence="3" id="KW-1185">Reference proteome</keyword>